<evidence type="ECO:0000313" key="1">
    <source>
        <dbReference type="EMBL" id="EHJ07951.1"/>
    </source>
</evidence>
<proteinExistence type="predicted"/>
<sequence length="79" mass="9436">MLDLKLIKKKKNSVIYNYYPENEKVFGTIEIRIDDLEVLQANRSDYDKDTSTYLGHAIYRISENIKNNEYPKTQLVAWY</sequence>
<dbReference type="OrthoDB" id="2413032at2"/>
<dbReference type="PATRIC" id="fig|911238.3.peg.1137"/>
<name>G5JIP5_9STAP</name>
<keyword evidence="2" id="KW-1185">Reference proteome</keyword>
<dbReference type="AlphaFoldDB" id="G5JIP5"/>
<protein>
    <submittedName>
        <fullName evidence="1">Uncharacterized protein</fullName>
    </submittedName>
</protein>
<dbReference type="RefSeq" id="WP_002463905.1">
    <property type="nucleotide sequence ID" value="NZ_AEUN01000410.1"/>
</dbReference>
<evidence type="ECO:0000313" key="2">
    <source>
        <dbReference type="Proteomes" id="UP000005413"/>
    </source>
</evidence>
<comment type="caution">
    <text evidence="1">The sequence shown here is derived from an EMBL/GenBank/DDBJ whole genome shotgun (WGS) entry which is preliminary data.</text>
</comment>
<dbReference type="EMBL" id="AEUN01000410">
    <property type="protein sequence ID" value="EHJ07951.1"/>
    <property type="molecule type" value="Genomic_DNA"/>
</dbReference>
<dbReference type="Proteomes" id="UP000005413">
    <property type="component" value="Unassembled WGS sequence"/>
</dbReference>
<accession>G5JIP5</accession>
<reference evidence="1 2" key="1">
    <citation type="journal article" date="2012" name="BMC Genomics">
        <title>Comparative genomic analysis of the genus Staphylococcus including Staphylococcus aureus and its newly described sister species Staphylococcus simiae.</title>
        <authorList>
            <person name="Suzuki H."/>
            <person name="Lefebure T."/>
            <person name="Pavinski Bitar P."/>
            <person name="Stanhope M.J."/>
        </authorList>
    </citation>
    <scope>NUCLEOTIDE SEQUENCE [LARGE SCALE GENOMIC DNA]</scope>
    <source>
        <strain evidence="1 2">CCM 7213</strain>
    </source>
</reference>
<organism evidence="1 2">
    <name type="scientific">Staphylococcus simiae CCM 7213 = CCUG 51256</name>
    <dbReference type="NCBI Taxonomy" id="911238"/>
    <lineage>
        <taxon>Bacteria</taxon>
        <taxon>Bacillati</taxon>
        <taxon>Bacillota</taxon>
        <taxon>Bacilli</taxon>
        <taxon>Bacillales</taxon>
        <taxon>Staphylococcaceae</taxon>
        <taxon>Staphylococcus</taxon>
    </lineage>
</organism>
<gene>
    <name evidence="1" type="ORF">SS7213T_06666</name>
</gene>